<feature type="region of interest" description="Disordered" evidence="3">
    <location>
        <begin position="176"/>
        <end position="241"/>
    </location>
</feature>
<dbReference type="EnsemblMetazoa" id="XM_014391569.2">
    <property type="protein sequence ID" value="XP_014247055.1"/>
    <property type="gene ID" value="LOC106665260"/>
</dbReference>
<dbReference type="GO" id="GO:0005737">
    <property type="term" value="C:cytoplasm"/>
    <property type="evidence" value="ECO:0007669"/>
    <property type="project" value="UniProtKB-ARBA"/>
</dbReference>
<feature type="coiled-coil region" evidence="2">
    <location>
        <begin position="958"/>
        <end position="1009"/>
    </location>
</feature>
<reference evidence="5" key="1">
    <citation type="submission" date="2022-01" db="UniProtKB">
        <authorList>
            <consortium name="EnsemblMetazoa"/>
        </authorList>
    </citation>
    <scope>IDENTIFICATION</scope>
</reference>
<evidence type="ECO:0000256" key="1">
    <source>
        <dbReference type="ARBA" id="ARBA00022658"/>
    </source>
</evidence>
<dbReference type="PANTHER" id="PTHR12877">
    <property type="entry name" value="RHO GUANINE NUCLEOTIDE EXCHANGE FACTOR"/>
    <property type="match status" value="1"/>
</dbReference>
<dbReference type="SUPFAM" id="SSF48065">
    <property type="entry name" value="DBL homology domain (DH-domain)"/>
    <property type="match status" value="1"/>
</dbReference>
<dbReference type="InterPro" id="IPR000219">
    <property type="entry name" value="DH_dom"/>
</dbReference>
<dbReference type="Gene3D" id="2.130.10.10">
    <property type="entry name" value="YVTN repeat-like/Quinoprotein amine dehydrogenase"/>
    <property type="match status" value="1"/>
</dbReference>
<keyword evidence="1" id="KW-0344">Guanine-nucleotide releasing factor</keyword>
<feature type="compositionally biased region" description="Basic and acidic residues" evidence="3">
    <location>
        <begin position="89"/>
        <end position="109"/>
    </location>
</feature>
<dbReference type="InterPro" id="IPR015943">
    <property type="entry name" value="WD40/YVTN_repeat-like_dom_sf"/>
</dbReference>
<dbReference type="GO" id="GO:0051496">
    <property type="term" value="P:positive regulation of stress fiber assembly"/>
    <property type="evidence" value="ECO:0007669"/>
    <property type="project" value="UniProtKB-ARBA"/>
</dbReference>
<dbReference type="FunFam" id="1.20.900.10:FF:000003">
    <property type="entry name" value="Rho guanine nucleotide exchange factor 10 like"/>
    <property type="match status" value="1"/>
</dbReference>
<dbReference type="SUPFAM" id="SSF101898">
    <property type="entry name" value="NHL repeat"/>
    <property type="match status" value="1"/>
</dbReference>
<dbReference type="SUPFAM" id="SSF50729">
    <property type="entry name" value="PH domain-like"/>
    <property type="match status" value="1"/>
</dbReference>
<organism evidence="5 6">
    <name type="scientific">Cimex lectularius</name>
    <name type="common">Bed bug</name>
    <name type="synonym">Acanthia lectularia</name>
    <dbReference type="NCBI Taxonomy" id="79782"/>
    <lineage>
        <taxon>Eukaryota</taxon>
        <taxon>Metazoa</taxon>
        <taxon>Ecdysozoa</taxon>
        <taxon>Arthropoda</taxon>
        <taxon>Hexapoda</taxon>
        <taxon>Insecta</taxon>
        <taxon>Pterygota</taxon>
        <taxon>Neoptera</taxon>
        <taxon>Paraneoptera</taxon>
        <taxon>Hemiptera</taxon>
        <taxon>Heteroptera</taxon>
        <taxon>Panheteroptera</taxon>
        <taxon>Cimicomorpha</taxon>
        <taxon>Cimicidae</taxon>
        <taxon>Cimex</taxon>
    </lineage>
</organism>
<dbReference type="PROSITE" id="PS50010">
    <property type="entry name" value="DH_2"/>
    <property type="match status" value="1"/>
</dbReference>
<feature type="region of interest" description="Disordered" evidence="3">
    <location>
        <begin position="405"/>
        <end position="520"/>
    </location>
</feature>
<dbReference type="InterPro" id="IPR039919">
    <property type="entry name" value="ARHGEF10/ARHGEF17"/>
</dbReference>
<feature type="compositionally biased region" description="Basic and acidic residues" evidence="3">
    <location>
        <begin position="218"/>
        <end position="227"/>
    </location>
</feature>
<proteinExistence type="predicted"/>
<dbReference type="OMA" id="CANIDCE"/>
<dbReference type="RefSeq" id="XP_014247054.1">
    <property type="nucleotide sequence ID" value="XM_014391568.2"/>
</dbReference>
<feature type="compositionally biased region" description="Low complexity" evidence="3">
    <location>
        <begin position="187"/>
        <end position="196"/>
    </location>
</feature>
<feature type="compositionally biased region" description="Low complexity" evidence="3">
    <location>
        <begin position="405"/>
        <end position="417"/>
    </location>
</feature>
<feature type="compositionally biased region" description="Polar residues" evidence="3">
    <location>
        <begin position="569"/>
        <end position="581"/>
    </location>
</feature>
<dbReference type="OrthoDB" id="4066896at2759"/>
<feature type="region of interest" description="Disordered" evidence="3">
    <location>
        <begin position="1164"/>
        <end position="1196"/>
    </location>
</feature>
<feature type="region of interest" description="Disordered" evidence="3">
    <location>
        <begin position="547"/>
        <end position="623"/>
    </location>
</feature>
<feature type="compositionally biased region" description="Polar residues" evidence="3">
    <location>
        <begin position="461"/>
        <end position="484"/>
    </location>
</feature>
<dbReference type="Pfam" id="PF19057">
    <property type="entry name" value="PH_19"/>
    <property type="match status" value="1"/>
</dbReference>
<evidence type="ECO:0000256" key="2">
    <source>
        <dbReference type="SAM" id="Coils"/>
    </source>
</evidence>
<dbReference type="GO" id="GO:0005085">
    <property type="term" value="F:guanyl-nucleotide exchange factor activity"/>
    <property type="evidence" value="ECO:0007669"/>
    <property type="project" value="UniProtKB-KW"/>
</dbReference>
<feature type="compositionally biased region" description="Basic and acidic residues" evidence="3">
    <location>
        <begin position="427"/>
        <end position="437"/>
    </location>
</feature>
<feature type="region of interest" description="Disordered" evidence="3">
    <location>
        <begin position="77"/>
        <end position="109"/>
    </location>
</feature>
<feature type="compositionally biased region" description="Acidic residues" evidence="3">
    <location>
        <begin position="1177"/>
        <end position="1187"/>
    </location>
</feature>
<dbReference type="Pfam" id="PF00621">
    <property type="entry name" value="RhoGEF"/>
    <property type="match status" value="1"/>
</dbReference>
<dbReference type="Proteomes" id="UP000494040">
    <property type="component" value="Unassembled WGS sequence"/>
</dbReference>
<evidence type="ECO:0000313" key="6">
    <source>
        <dbReference type="Proteomes" id="UP000494040"/>
    </source>
</evidence>
<dbReference type="PANTHER" id="PTHR12877:SF15">
    <property type="entry name" value="RHO GUANINE NUCLEOTIDE EXCHANGE FACTOR 17"/>
    <property type="match status" value="1"/>
</dbReference>
<dbReference type="Gene3D" id="1.20.900.10">
    <property type="entry name" value="Dbl homology (DH) domain"/>
    <property type="match status" value="1"/>
</dbReference>
<keyword evidence="6" id="KW-1185">Reference proteome</keyword>
<protein>
    <recommendedName>
        <fullName evidence="4">DH domain-containing protein</fullName>
    </recommendedName>
</protein>
<name>A0A8I6TFP7_CIMLE</name>
<feature type="compositionally biased region" description="Polar residues" evidence="3">
    <location>
        <begin position="276"/>
        <end position="288"/>
    </location>
</feature>
<dbReference type="EnsemblMetazoa" id="XM_014391568.2">
    <property type="protein sequence ID" value="XP_014247054.1"/>
    <property type="gene ID" value="LOC106665260"/>
</dbReference>
<evidence type="ECO:0000256" key="3">
    <source>
        <dbReference type="SAM" id="MobiDB-lite"/>
    </source>
</evidence>
<dbReference type="InterPro" id="IPR035899">
    <property type="entry name" value="DBL_dom_sf"/>
</dbReference>
<dbReference type="KEGG" id="clec:106665260"/>
<dbReference type="SMART" id="SM00325">
    <property type="entry name" value="RhoGEF"/>
    <property type="match status" value="1"/>
</dbReference>
<dbReference type="CDD" id="cd00160">
    <property type="entry name" value="RhoGEF"/>
    <property type="match status" value="1"/>
</dbReference>
<dbReference type="GeneID" id="106665260"/>
<feature type="region of interest" description="Disordered" evidence="3">
    <location>
        <begin position="270"/>
        <end position="298"/>
    </location>
</feature>
<sequence>MMSSDNSWREGYVRIGSVRVRVRQEDGRVGEGECCCGGPWSSRLPAAKNNSGSSLGVPSRRGPASFIPAALDRLPNFHLGPAPNKKKTRSSDKSDRLRELTERLKGPGEQKVPVEDFDLKLTLQKPEERTIVGSYIQRTIPFRSASFSQVDFSPTDGKYNIRNARNIALANKAGASLSLPRKKTSSEKSPVSPSTSLPLGSGASIDSAVGSQEWSLPKSEKPPECKQNRSLTHPLSWKDSAPADALSYGSVDGNGLKGLGCGDRTLRGVKEESDTDSAAATSETLSQPVSPPPDHWFDPVPNITSITPSTQNPSSEPTVYHLTPTDILAEPEETGEEFLKDIIEEETNSEGVLVESASKKNNTSLNRTCSLNSTFSEADNKNEKGVRSERSWTVGECVRRLGEWASSAQEEPQSPEETSIRLMWPKPGERKWADRPKLICQSSEEKEEERGSPRRFPILNRNDSLSEGESDNGCRTTPNRNSPSLFAPSDLSDGENKLTNQTRSPQPPRRYSKKPIRGPYGQMLEAEMKKPETRKFTIHHDDLKFLEEFGQPSKPVRQRTMDDSHLKRSYTSPEPSDSVKSGSKRKVNENVPFGGNKPEVHHQRTTSSPSQLEGCSKDKGPQPSHQLLAQLLKGSSERSLIDSNPLHQLTNSPSYWKDTRTLVVVELYETERSYVESLQTLVLKYLQPLKCPDNTIIDVGIVDEIFYQIPEILAHHEAFLEELRKRLENWDLSQKVGDVFLDTFTKQSVIESYTNFINNWENAKEAIKTNSQSKPAFARFLETMAREHKGKLALDSLLIMPVQRIPRYELLIQTLLKHTEPSHGDASILVNAQQAIHELAVTINLGQHKTLNPRTSNCQELSLLESIIEGLAGLSTPERTFLCHDQVSITTSQGRKDRALFLFNDLLVITSIKRRSGTIRKTPQSMPGSVVNTLEGNKFKLLMKIPLDDLEIVKDDTVRKMLKEMEQLNSDVSTLSQMAELVTTLHCPHSQLEENVREMLSALNKQLTERHAADSQLSYLELTINTHSGMENIALIFSKPEKRTIWEETFNGAKQRLALTGERRAMPELVSAVPIRKTRAGLQFTCAAPTHGPGPRDVWVCNSDGYVGQVCILSLHPEPTVTSCNGVCNARILCIAPVPGLSNESTSCINCNSGISISVEDADKSPNIHLDSSSSSSEDEEREDENEPQVSEDTLTGTMWLGTEDGYIHVYNCTDNIRTKKNKVKIQHNASVQNIIYLENMVFVALANGDVTVYFREANGNWNTSDPVVVSVGSTTVPVKKMTPINGRLWCSCSTSIKILNISSLTVEHSFVVSGESNRSVTSITVSGLSVWISLHNSSTIRLFHAASYEWLGEINVAPAVTKMLASSDDIIRQHKSACLRITALLACKDLLWIGTSAGVLLTMPLPHVTPTTTKLTTIPNVSGVPHGHTGHVRFLTTIDMSLSSVADHKKKSSFHKKQDSSKLLVISGGDGYEDFRSTGISEVAGREDSTNHLLLWHV</sequence>
<keyword evidence="2" id="KW-0175">Coiled coil</keyword>
<evidence type="ECO:0000259" key="4">
    <source>
        <dbReference type="PROSITE" id="PS50010"/>
    </source>
</evidence>
<dbReference type="Gene3D" id="2.30.29.30">
    <property type="entry name" value="Pleckstrin-homology domain (PH domain)/Phosphotyrosine-binding domain (PTB)"/>
    <property type="match status" value="1"/>
</dbReference>
<dbReference type="GO" id="GO:0030036">
    <property type="term" value="P:actin cytoskeleton organization"/>
    <property type="evidence" value="ECO:0007669"/>
    <property type="project" value="TreeGrafter"/>
</dbReference>
<accession>A0A8I6TFP7</accession>
<dbReference type="RefSeq" id="XP_014247055.1">
    <property type="nucleotide sequence ID" value="XM_014391569.2"/>
</dbReference>
<feature type="domain" description="DH" evidence="4">
    <location>
        <begin position="659"/>
        <end position="846"/>
    </location>
</feature>
<dbReference type="Pfam" id="PF19056">
    <property type="entry name" value="WD40_2"/>
    <property type="match status" value="1"/>
</dbReference>
<evidence type="ECO:0000313" key="5">
    <source>
        <dbReference type="EnsemblMetazoa" id="XP_014247054.1"/>
    </source>
</evidence>
<dbReference type="InterPro" id="IPR011993">
    <property type="entry name" value="PH-like_dom_sf"/>
</dbReference>